<feature type="compositionally biased region" description="Basic and acidic residues" evidence="4">
    <location>
        <begin position="898"/>
        <end position="910"/>
    </location>
</feature>
<dbReference type="InterPro" id="IPR056913">
    <property type="entry name" value="TRAPPC10/Trs130_N"/>
</dbReference>
<dbReference type="Pfam" id="PF12584">
    <property type="entry name" value="TRAPPC10"/>
    <property type="match status" value="1"/>
</dbReference>
<evidence type="ECO:0000259" key="6">
    <source>
        <dbReference type="Pfam" id="PF12584"/>
    </source>
</evidence>
<proteinExistence type="predicted"/>
<name>A0ABP0WBJ0_9BRYO</name>
<dbReference type="InterPro" id="IPR045126">
    <property type="entry name" value="TRAPPC10/Trs130"/>
</dbReference>
<keyword evidence="9" id="KW-1185">Reference proteome</keyword>
<dbReference type="PANTHER" id="PTHR13251:SF3">
    <property type="entry name" value="TRAFFICKING PROTEIN PARTICLE COMPLEX SUBUNIT 10"/>
    <property type="match status" value="1"/>
</dbReference>
<reference evidence="8" key="1">
    <citation type="submission" date="2024-02" db="EMBL/GenBank/DDBJ databases">
        <authorList>
            <consortium name="ELIXIR-Norway"/>
            <consortium name="Elixir Norway"/>
        </authorList>
    </citation>
    <scope>NUCLEOTIDE SEQUENCE</scope>
</reference>
<dbReference type="PANTHER" id="PTHR13251">
    <property type="entry name" value="EPILEPSY HOLOPROSENCEPHALY CANDIDATE 1/TMEM1"/>
    <property type="match status" value="1"/>
</dbReference>
<feature type="region of interest" description="Disordered" evidence="4">
    <location>
        <begin position="493"/>
        <end position="531"/>
    </location>
</feature>
<dbReference type="Pfam" id="PF23036">
    <property type="entry name" value="TRAPPC10_1st"/>
    <property type="match status" value="1"/>
</dbReference>
<dbReference type="EMBL" id="OZ020110">
    <property type="protein sequence ID" value="CAK9262872.1"/>
    <property type="molecule type" value="Genomic_DNA"/>
</dbReference>
<evidence type="ECO:0000313" key="9">
    <source>
        <dbReference type="Proteomes" id="UP001497444"/>
    </source>
</evidence>
<dbReference type="InterPro" id="IPR021773">
    <property type="entry name" value="TPC11"/>
</dbReference>
<evidence type="ECO:0000256" key="4">
    <source>
        <dbReference type="SAM" id="MobiDB-lite"/>
    </source>
</evidence>
<protein>
    <recommendedName>
        <fullName evidence="10">Trafficking protein particle complex subunit 10</fullName>
    </recommendedName>
</protein>
<feature type="domain" description="Trafficking protein particle complex subunit 11" evidence="5">
    <location>
        <begin position="571"/>
        <end position="660"/>
    </location>
</feature>
<dbReference type="Proteomes" id="UP001497444">
    <property type="component" value="Chromosome 15"/>
</dbReference>
<organism evidence="8 9">
    <name type="scientific">Sphagnum jensenii</name>
    <dbReference type="NCBI Taxonomy" id="128206"/>
    <lineage>
        <taxon>Eukaryota</taxon>
        <taxon>Viridiplantae</taxon>
        <taxon>Streptophyta</taxon>
        <taxon>Embryophyta</taxon>
        <taxon>Bryophyta</taxon>
        <taxon>Sphagnophytina</taxon>
        <taxon>Sphagnopsida</taxon>
        <taxon>Sphagnales</taxon>
        <taxon>Sphagnaceae</taxon>
        <taxon>Sphagnum</taxon>
    </lineage>
</organism>
<keyword evidence="2" id="KW-0813">Transport</keyword>
<keyword evidence="3" id="KW-0333">Golgi apparatus</keyword>
<dbReference type="InterPro" id="IPR022233">
    <property type="entry name" value="TRAPPC10/Trs130_C"/>
</dbReference>
<evidence type="ECO:0000256" key="3">
    <source>
        <dbReference type="ARBA" id="ARBA00023034"/>
    </source>
</evidence>
<evidence type="ECO:0008006" key="10">
    <source>
        <dbReference type="Google" id="ProtNLM"/>
    </source>
</evidence>
<evidence type="ECO:0000259" key="7">
    <source>
        <dbReference type="Pfam" id="PF23036"/>
    </source>
</evidence>
<feature type="domain" description="TRAPPC10/Trs130 N-terminal" evidence="7">
    <location>
        <begin position="19"/>
        <end position="318"/>
    </location>
</feature>
<feature type="compositionally biased region" description="Polar residues" evidence="4">
    <location>
        <begin position="507"/>
        <end position="529"/>
    </location>
</feature>
<sequence>MAKPSSFPFAPLNNAPDRLVVAIEDVNDLWSILKEPFEARVPFRKATLNNKARNPVTVEQLPVEYILTTDARLRTRIPTDQLPLPLWYRSPYATVVLITCDDLDEYKNILKPRLKALVQNEDREWFIVFVLKSVADSTNKLVRRVYSKLENEFSSKRRERCCKLELHGGETAVWDDLESKIVECIRITLDRRVLYYEEEVRKLSETRFLPTWNFGNFFIVKERLAFMFEMAQLQEDALREYDELEQIYLEIVNAPNVKAKEFGGTDIGDDRAALLEGLRKPFSQFVHDGVVREFDFRQYLFSRQAQLLFSLNRPAEVAARGNTFIMTFSRTLVPHEKKLPFCLREVWVITACLTLVKATAQRFTWRTAPDMEKDFYRLQADLYFYARTKFMRLADLIGYGKIIERSPCNSAALSMLPWPKPAVWPAVPSDAAARILAKEQFQAAQQNNLEGIALKNQLSLSPSVLLREANRRRASLSAGNLSEMVDTNRLSFSETSPAVDGGAPASLSPSTSKESLENTQPQPLETARSNIDPPMNLLEIHVAAEHALLNSITDETLRKSLSSVENFEEFYLDLTRKSADNFHRSSRKRHGVILDGEVAAVHYHRGALDAAAKLYEKVCALYASERWNALLAEVLPRLINCQRQLRDWSAYLFSCVKLLSVDSFLLSTDDRRYLQSEIVKLAHNGLKVPVFLDVSALITFAARGGPPLELCESDPGVLEVVVWSGFVEDVCMESLSLTLIATFTADEGAKVVKSLETPVLKPGKNRVLIDIPPQRPGSYVLGALTGHLGQVRLRSHTYCSTSAASSKGGPPGSDDVLSYEKPLRPVLEVLQPRALVEIKAAVAAGLLVREPQWVGIVIQPLNYSLKRAVVYISVGPGLCLESPQTAQLELYSSAFPHESGEKSEIDDNKGTMDFPSTPPPEGFEPLEIKNGTVVLSDWASTVASVLWVQVMATPDPEEKMPSTGIQLFPAPHPPASPKALPPRTTSSKASQLGLNHTLSINGSIQESRAPAFTCPFRTLVRTVSQGNDGTLFLQVTLKSQVEAIVTIVDAKLALQPGFSHVDDPEGRPSPSLLLPLSLSATREGALLFVVRSDLAARKEGNMLFPKSTLNVQYKISGDRRHGAHSHQGSHLLEYSSSFVLEMPVLEQLVAVGMLAILSKNLRVGQQIIFQWRVERLKEGRATLCFQREAGDAHGSDSTSKDEDAEELSYELKINEKSWMIAGRKKGSILLSQQLGARTVISMACVPLVTGHVHPPALHLANVSRPNISHSPAGPHLVCILPPDPCSALCVKKGI</sequence>
<evidence type="ECO:0000256" key="2">
    <source>
        <dbReference type="ARBA" id="ARBA00022448"/>
    </source>
</evidence>
<comment type="subcellular location">
    <subcellularLocation>
        <location evidence="1">Golgi apparatus</location>
    </subcellularLocation>
</comment>
<gene>
    <name evidence="8" type="ORF">CSSPJE1EN1_LOCUS8350</name>
</gene>
<dbReference type="Pfam" id="PF11817">
    <property type="entry name" value="Foie-gras_1"/>
    <property type="match status" value="1"/>
</dbReference>
<accession>A0ABP0WBJ0</accession>
<evidence type="ECO:0000313" key="8">
    <source>
        <dbReference type="EMBL" id="CAK9262872.1"/>
    </source>
</evidence>
<feature type="region of interest" description="Disordered" evidence="4">
    <location>
        <begin position="897"/>
        <end position="923"/>
    </location>
</feature>
<evidence type="ECO:0000259" key="5">
    <source>
        <dbReference type="Pfam" id="PF11817"/>
    </source>
</evidence>
<evidence type="ECO:0000256" key="1">
    <source>
        <dbReference type="ARBA" id="ARBA00004555"/>
    </source>
</evidence>
<feature type="domain" description="TRAPPC10/Trs130 C-terminal" evidence="6">
    <location>
        <begin position="1195"/>
        <end position="1263"/>
    </location>
</feature>